<proteinExistence type="predicted"/>
<evidence type="ECO:0000313" key="2">
    <source>
        <dbReference type="EMBL" id="RWS12870.1"/>
    </source>
</evidence>
<evidence type="ECO:0000313" key="1">
    <source>
        <dbReference type="EMBL" id="RWS07367.1"/>
    </source>
</evidence>
<reference evidence="2" key="2">
    <citation type="submission" date="2018-11" db="EMBL/GenBank/DDBJ databases">
        <title>Trombidioid mite genomics.</title>
        <authorList>
            <person name="Dong X."/>
        </authorList>
    </citation>
    <scope>NUCLEOTIDE SEQUENCE</scope>
    <source>
        <strain evidence="2">UoL-WK</strain>
    </source>
</reference>
<dbReference type="Gene3D" id="3.80.10.10">
    <property type="entry name" value="Ribonuclease Inhibitor"/>
    <property type="match status" value="1"/>
</dbReference>
<sequence>MVSRFLPQTKTFISFANTRLFYGWLNTISNQVDESRIEAVGCEVAAAEWLVRNGASVKWSSSDRWEKDYNSLPKHKVQNGLKIEEIDATDSSIMSVGFPHLKGVKNLKKIIIKRNHYLDDEALARLSFVKHSLKHLEIVSCSGVTEEGVISLKHLELSA</sequence>
<keyword evidence="3" id="KW-1185">Reference proteome</keyword>
<accession>A0A3S3PI11</accession>
<dbReference type="Proteomes" id="UP000285301">
    <property type="component" value="Unassembled WGS sequence"/>
</dbReference>
<dbReference type="EMBL" id="NCKU01003527">
    <property type="protein sequence ID" value="RWS07367.1"/>
    <property type="molecule type" value="Genomic_DNA"/>
</dbReference>
<gene>
    <name evidence="1" type="ORF">B4U79_08641</name>
    <name evidence="2" type="ORF">B4U79_13425</name>
</gene>
<dbReference type="InterPro" id="IPR032675">
    <property type="entry name" value="LRR_dom_sf"/>
</dbReference>
<dbReference type="STRING" id="1965070.A0A3S3PI11"/>
<dbReference type="EMBL" id="NCKU01001179">
    <property type="protein sequence ID" value="RWS12870.1"/>
    <property type="molecule type" value="Genomic_DNA"/>
</dbReference>
<dbReference type="AlphaFoldDB" id="A0A3S3PI11"/>
<name>A0A3S3PI11_9ACAR</name>
<protein>
    <submittedName>
        <fullName evidence="2">ATP synthase subunit s: mitochondrial-like isoform X1</fullName>
    </submittedName>
</protein>
<dbReference type="OrthoDB" id="5859291at2759"/>
<comment type="caution">
    <text evidence="2">The sequence shown here is derived from an EMBL/GenBank/DDBJ whole genome shotgun (WGS) entry which is preliminary data.</text>
</comment>
<reference evidence="2 3" key="1">
    <citation type="journal article" date="2018" name="Gigascience">
        <title>Genomes of trombidid mites reveal novel predicted allergens and laterally-transferred genes associated with secondary metabolism.</title>
        <authorList>
            <person name="Dong X."/>
            <person name="Chaisiri K."/>
            <person name="Xia D."/>
            <person name="Armstrong S.D."/>
            <person name="Fang Y."/>
            <person name="Donnelly M.J."/>
            <person name="Kadowaki T."/>
            <person name="McGarry J.W."/>
            <person name="Darby A.C."/>
            <person name="Makepeace B.L."/>
        </authorList>
    </citation>
    <scope>NUCLEOTIDE SEQUENCE [LARGE SCALE GENOMIC DNA]</scope>
    <source>
        <strain evidence="2">UoL-WK</strain>
    </source>
</reference>
<evidence type="ECO:0000313" key="3">
    <source>
        <dbReference type="Proteomes" id="UP000285301"/>
    </source>
</evidence>
<dbReference type="SUPFAM" id="SSF52047">
    <property type="entry name" value="RNI-like"/>
    <property type="match status" value="1"/>
</dbReference>
<organism evidence="2 3">
    <name type="scientific">Dinothrombium tinctorium</name>
    <dbReference type="NCBI Taxonomy" id="1965070"/>
    <lineage>
        <taxon>Eukaryota</taxon>
        <taxon>Metazoa</taxon>
        <taxon>Ecdysozoa</taxon>
        <taxon>Arthropoda</taxon>
        <taxon>Chelicerata</taxon>
        <taxon>Arachnida</taxon>
        <taxon>Acari</taxon>
        <taxon>Acariformes</taxon>
        <taxon>Trombidiformes</taxon>
        <taxon>Prostigmata</taxon>
        <taxon>Anystina</taxon>
        <taxon>Parasitengona</taxon>
        <taxon>Trombidioidea</taxon>
        <taxon>Trombidiidae</taxon>
        <taxon>Dinothrombium</taxon>
    </lineage>
</organism>